<dbReference type="Pfam" id="PF04672">
    <property type="entry name" value="Methyltransf_19"/>
    <property type="match status" value="1"/>
</dbReference>
<dbReference type="AlphaFoldDB" id="A0A9X2NL61"/>
<evidence type="ECO:0000313" key="2">
    <source>
        <dbReference type="EMBL" id="MCR6488327.1"/>
    </source>
</evidence>
<dbReference type="GO" id="GO:0008168">
    <property type="term" value="F:methyltransferase activity"/>
    <property type="evidence" value="ECO:0007669"/>
    <property type="project" value="UniProtKB-KW"/>
</dbReference>
<keyword evidence="2" id="KW-0489">Methyltransferase</keyword>
<keyword evidence="2" id="KW-0808">Transferase</keyword>
<dbReference type="InterPro" id="IPR006764">
    <property type="entry name" value="SAM_dep_MeTrfase_SAV2177_type"/>
</dbReference>
<keyword evidence="3" id="KW-1185">Reference proteome</keyword>
<name>A0A9X2NL61_9PSEU</name>
<dbReference type="InterPro" id="IPR029063">
    <property type="entry name" value="SAM-dependent_MTases_sf"/>
</dbReference>
<dbReference type="GO" id="GO:0032259">
    <property type="term" value="P:methylation"/>
    <property type="evidence" value="ECO:0007669"/>
    <property type="project" value="UniProtKB-KW"/>
</dbReference>
<dbReference type="Gene3D" id="3.40.50.150">
    <property type="entry name" value="Vaccinia Virus protein VP39"/>
    <property type="match status" value="1"/>
</dbReference>
<protein>
    <submittedName>
        <fullName evidence="2">SAM-dependent methyltransferase</fullName>
    </submittedName>
</protein>
<dbReference type="RefSeq" id="WP_257924887.1">
    <property type="nucleotide sequence ID" value="NZ_JAMXQV010000024.1"/>
</dbReference>
<sequence>MPVPSHPAGSTSDPTTPPFPGLDISSAAQPSLSDTALKVAARQWTPPPLDLENVHPARVRDHFLGGDQAFALDREWCAQATHLVPTLPRTYRDERDFLHRAIRFASRQGHIHRFLVLGAGLPYTRPIHDDVLPHPRGMVVYADHDEYVTAHVRLVEPELPQIAAVRGDFLEPGTIFFDDAVRTLLRHGSPIGLVLTGVLETVADTDQATTALRCYTERLPAGSVVIATHATVEGLDAGDTADATLAEHRRILCDTYGRTAHRPPQHLRTTEELRQILGCLRLIPPGITHTSAWHNPRLAHGDRPVESLCLAAVAHLRRPRTPPSSAGHLRSVDGGTR</sequence>
<reference evidence="2" key="1">
    <citation type="submission" date="2022-06" db="EMBL/GenBank/DDBJ databases">
        <title>Amycolatopsis iheyaensis sp. nov., a new species of the genus Amycolatopsis isolated from soil in Iheya island, Japan.</title>
        <authorList>
            <person name="Ngamcharungchit C."/>
            <person name="Kanto H."/>
            <person name="Take A."/>
            <person name="Intra B."/>
            <person name="Matsumoto A."/>
            <person name="Panbangred W."/>
            <person name="Inahashi Y."/>
        </authorList>
    </citation>
    <scope>NUCLEOTIDE SEQUENCE</scope>
    <source>
        <strain evidence="2">OK19-0408</strain>
    </source>
</reference>
<organism evidence="2 3">
    <name type="scientific">Amycolatopsis iheyensis</name>
    <dbReference type="NCBI Taxonomy" id="2945988"/>
    <lineage>
        <taxon>Bacteria</taxon>
        <taxon>Bacillati</taxon>
        <taxon>Actinomycetota</taxon>
        <taxon>Actinomycetes</taxon>
        <taxon>Pseudonocardiales</taxon>
        <taxon>Pseudonocardiaceae</taxon>
        <taxon>Amycolatopsis</taxon>
    </lineage>
</organism>
<gene>
    <name evidence="2" type="ORF">M8542_36405</name>
</gene>
<evidence type="ECO:0000256" key="1">
    <source>
        <dbReference type="SAM" id="MobiDB-lite"/>
    </source>
</evidence>
<accession>A0A9X2NL61</accession>
<dbReference type="Proteomes" id="UP001144096">
    <property type="component" value="Unassembled WGS sequence"/>
</dbReference>
<comment type="caution">
    <text evidence="2">The sequence shown here is derived from an EMBL/GenBank/DDBJ whole genome shotgun (WGS) entry which is preliminary data.</text>
</comment>
<feature type="region of interest" description="Disordered" evidence="1">
    <location>
        <begin position="1"/>
        <end position="27"/>
    </location>
</feature>
<dbReference type="EMBL" id="JAMXQV010000024">
    <property type="protein sequence ID" value="MCR6488327.1"/>
    <property type="molecule type" value="Genomic_DNA"/>
</dbReference>
<proteinExistence type="predicted"/>
<evidence type="ECO:0000313" key="3">
    <source>
        <dbReference type="Proteomes" id="UP001144096"/>
    </source>
</evidence>
<dbReference type="SUPFAM" id="SSF53335">
    <property type="entry name" value="S-adenosyl-L-methionine-dependent methyltransferases"/>
    <property type="match status" value="1"/>
</dbReference>